<name>A0A9X1FWD8_9RHOB</name>
<keyword evidence="2" id="KW-1185">Reference proteome</keyword>
<comment type="caution">
    <text evidence="1">The sequence shown here is derived from an EMBL/GenBank/DDBJ whole genome shotgun (WGS) entry which is preliminary data.</text>
</comment>
<reference evidence="1" key="1">
    <citation type="submission" date="2021-07" db="EMBL/GenBank/DDBJ databases">
        <title>Roseobacter insulae sp. nov., isolated from a tidal flat.</title>
        <authorList>
            <person name="Park S."/>
            <person name="Yoon J.-H."/>
        </authorList>
    </citation>
    <scope>NUCLEOTIDE SEQUENCE</scope>
    <source>
        <strain evidence="1">YSTF-M11</strain>
    </source>
</reference>
<gene>
    <name evidence="1" type="ORF">KX928_15925</name>
</gene>
<sequence>MLTVEAKNLPRSLPPQDATCIKTRFRVHPGPLEWEHRHETRPMVETVVI</sequence>
<dbReference type="AlphaFoldDB" id="A0A9X1FWD8"/>
<accession>A0A9X1FWD8</accession>
<organism evidence="1 2">
    <name type="scientific">Roseobacter insulae</name>
    <dbReference type="NCBI Taxonomy" id="2859783"/>
    <lineage>
        <taxon>Bacteria</taxon>
        <taxon>Pseudomonadati</taxon>
        <taxon>Pseudomonadota</taxon>
        <taxon>Alphaproteobacteria</taxon>
        <taxon>Rhodobacterales</taxon>
        <taxon>Roseobacteraceae</taxon>
        <taxon>Roseobacter</taxon>
    </lineage>
</organism>
<dbReference type="EMBL" id="JAHXDN010000004">
    <property type="protein sequence ID" value="MBW4709280.1"/>
    <property type="molecule type" value="Genomic_DNA"/>
</dbReference>
<evidence type="ECO:0000313" key="2">
    <source>
        <dbReference type="Proteomes" id="UP001138661"/>
    </source>
</evidence>
<protein>
    <submittedName>
        <fullName evidence="1">Uncharacterized protein</fullName>
    </submittedName>
</protein>
<proteinExistence type="predicted"/>
<dbReference type="RefSeq" id="WP_219504626.1">
    <property type="nucleotide sequence ID" value="NZ_JAHXDN010000004.1"/>
</dbReference>
<dbReference type="Proteomes" id="UP001138661">
    <property type="component" value="Unassembled WGS sequence"/>
</dbReference>
<evidence type="ECO:0000313" key="1">
    <source>
        <dbReference type="EMBL" id="MBW4709280.1"/>
    </source>
</evidence>